<evidence type="ECO:0000256" key="4">
    <source>
        <dbReference type="ARBA" id="ARBA00022989"/>
    </source>
</evidence>
<feature type="transmembrane region" description="Helical" evidence="7">
    <location>
        <begin position="253"/>
        <end position="274"/>
    </location>
</feature>
<dbReference type="RefSeq" id="XP_020134571.1">
    <property type="nucleotide sequence ID" value="XM_020274045.1"/>
</dbReference>
<accession>A0A1J9REJ3</accession>
<feature type="domain" description="Amino acid permease/ SLC12A" evidence="8">
    <location>
        <begin position="24"/>
        <end position="541"/>
    </location>
</feature>
<feature type="transmembrane region" description="Helical" evidence="7">
    <location>
        <begin position="51"/>
        <end position="76"/>
    </location>
</feature>
<evidence type="ECO:0000313" key="10">
    <source>
        <dbReference type="Proteomes" id="UP000183809"/>
    </source>
</evidence>
<comment type="caution">
    <text evidence="9">The sequence shown here is derived from an EMBL/GenBank/DDBJ whole genome shotgun (WGS) entry which is preliminary data.</text>
</comment>
<evidence type="ECO:0000256" key="7">
    <source>
        <dbReference type="SAM" id="Phobius"/>
    </source>
</evidence>
<feature type="transmembrane region" description="Helical" evidence="7">
    <location>
        <begin position="522"/>
        <end position="538"/>
    </location>
</feature>
<proteinExistence type="predicted"/>
<feature type="region of interest" description="Disordered" evidence="6">
    <location>
        <begin position="294"/>
        <end position="315"/>
    </location>
</feature>
<evidence type="ECO:0000256" key="1">
    <source>
        <dbReference type="ARBA" id="ARBA00004141"/>
    </source>
</evidence>
<dbReference type="PANTHER" id="PTHR43495">
    <property type="entry name" value="GABA PERMEASE"/>
    <property type="match status" value="1"/>
</dbReference>
<feature type="compositionally biased region" description="Polar residues" evidence="6">
    <location>
        <begin position="565"/>
        <end position="579"/>
    </location>
</feature>
<dbReference type="PIRSF" id="PIRSF006060">
    <property type="entry name" value="AA_transporter"/>
    <property type="match status" value="1"/>
</dbReference>
<keyword evidence="4 7" id="KW-1133">Transmembrane helix</keyword>
<evidence type="ECO:0000259" key="8">
    <source>
        <dbReference type="Pfam" id="PF00324"/>
    </source>
</evidence>
<gene>
    <name evidence="9" type="ORF">BKCO1_3000153</name>
</gene>
<keyword evidence="10" id="KW-1185">Reference proteome</keyword>
<dbReference type="EMBL" id="MNUE01000003">
    <property type="protein sequence ID" value="OJD38960.1"/>
    <property type="molecule type" value="Genomic_DNA"/>
</dbReference>
<feature type="transmembrane region" description="Helical" evidence="7">
    <location>
        <begin position="20"/>
        <end position="39"/>
    </location>
</feature>
<keyword evidence="2" id="KW-0813">Transport</keyword>
<comment type="subcellular location">
    <subcellularLocation>
        <location evidence="1">Membrane</location>
        <topology evidence="1">Multi-pass membrane protein</topology>
    </subcellularLocation>
</comment>
<dbReference type="InterPro" id="IPR004841">
    <property type="entry name" value="AA-permease/SLC12A_dom"/>
</dbReference>
<keyword evidence="5 7" id="KW-0472">Membrane</keyword>
<feature type="transmembrane region" description="Helical" evidence="7">
    <location>
        <begin position="482"/>
        <end position="502"/>
    </location>
</feature>
<dbReference type="GO" id="GO:0016020">
    <property type="term" value="C:membrane"/>
    <property type="evidence" value="ECO:0007669"/>
    <property type="project" value="UniProtKB-SubCell"/>
</dbReference>
<reference evidence="9 10" key="1">
    <citation type="submission" date="2016-10" db="EMBL/GenBank/DDBJ databases">
        <title>Proteomics and genomics reveal pathogen-plant mechanisms compatible with a hemibiotrophic lifestyle of Diplodia corticola.</title>
        <authorList>
            <person name="Fernandes I."/>
            <person name="De Jonge R."/>
            <person name="Van De Peer Y."/>
            <person name="Devreese B."/>
            <person name="Alves A."/>
            <person name="Esteves A.C."/>
        </authorList>
    </citation>
    <scope>NUCLEOTIDE SEQUENCE [LARGE SCALE GENOMIC DNA]</scope>
    <source>
        <strain evidence="9 10">CBS 112549</strain>
    </source>
</reference>
<dbReference type="Pfam" id="PF00324">
    <property type="entry name" value="AA_permease"/>
    <property type="match status" value="1"/>
</dbReference>
<protein>
    <submittedName>
        <fullName evidence="9">General amino acid permease</fullName>
    </submittedName>
</protein>
<organism evidence="9 10">
    <name type="scientific">Diplodia corticola</name>
    <dbReference type="NCBI Taxonomy" id="236234"/>
    <lineage>
        <taxon>Eukaryota</taxon>
        <taxon>Fungi</taxon>
        <taxon>Dikarya</taxon>
        <taxon>Ascomycota</taxon>
        <taxon>Pezizomycotina</taxon>
        <taxon>Dothideomycetes</taxon>
        <taxon>Dothideomycetes incertae sedis</taxon>
        <taxon>Botryosphaeriales</taxon>
        <taxon>Botryosphaeriaceae</taxon>
        <taxon>Diplodia</taxon>
    </lineage>
</organism>
<evidence type="ECO:0000256" key="2">
    <source>
        <dbReference type="ARBA" id="ARBA00022448"/>
    </source>
</evidence>
<dbReference type="GeneID" id="31014306"/>
<feature type="region of interest" description="Disordered" evidence="6">
    <location>
        <begin position="565"/>
        <end position="585"/>
    </location>
</feature>
<dbReference type="AlphaFoldDB" id="A0A1J9REJ3"/>
<dbReference type="Gene3D" id="1.20.1740.10">
    <property type="entry name" value="Amino acid/polyamine transporter I"/>
    <property type="match status" value="1"/>
</dbReference>
<dbReference type="Proteomes" id="UP000183809">
    <property type="component" value="Unassembled WGS sequence"/>
</dbReference>
<feature type="transmembrane region" description="Helical" evidence="7">
    <location>
        <begin position="162"/>
        <end position="182"/>
    </location>
</feature>
<feature type="transmembrane region" description="Helical" evidence="7">
    <location>
        <begin position="96"/>
        <end position="123"/>
    </location>
</feature>
<name>A0A1J9REJ3_9PEZI</name>
<keyword evidence="3 7" id="KW-0812">Transmembrane</keyword>
<feature type="transmembrane region" description="Helical" evidence="7">
    <location>
        <begin position="338"/>
        <end position="358"/>
    </location>
</feature>
<evidence type="ECO:0000256" key="5">
    <source>
        <dbReference type="ARBA" id="ARBA00023136"/>
    </source>
</evidence>
<evidence type="ECO:0000256" key="3">
    <source>
        <dbReference type="ARBA" id="ARBA00022692"/>
    </source>
</evidence>
<evidence type="ECO:0000256" key="6">
    <source>
        <dbReference type="SAM" id="MobiDB-lite"/>
    </source>
</evidence>
<dbReference type="OrthoDB" id="3900342at2759"/>
<dbReference type="GO" id="GO:0055085">
    <property type="term" value="P:transmembrane transport"/>
    <property type="evidence" value="ECO:0007669"/>
    <property type="project" value="InterPro"/>
</dbReference>
<feature type="transmembrane region" description="Helical" evidence="7">
    <location>
        <begin position="135"/>
        <end position="156"/>
    </location>
</feature>
<evidence type="ECO:0000313" key="9">
    <source>
        <dbReference type="EMBL" id="OJD38960.1"/>
    </source>
</evidence>
<dbReference type="STRING" id="236234.A0A1J9REJ3"/>
<sequence length="601" mass="66882">MHFEGRQRSPRATPLNRELGRWQIFMIAISTIIGIGFVSRAGEILAFGGPATVLVSFALVGVVAVAVMEGISEMVVTWPVSNPLVEFVRRFVDRDFAVVVCVAYWYTWAITFAALVSTAGNIVKYWNNSKAAEALVYALCPLLVFFINFNTLFGYIELFGGVLKLLIVFMVFVIMLCLKGGVDWAHEPSKEEGFGNYIADGFRHRCQVSSSSGVAVLIGINLAVYPFVGVESVTMTAFEAKDTRELKPPTRNISFIVLSVYMISIVSMLLNVWWEDPLLMRYYDQWTAGEHNTTNCPDSTPGQQSFVTSRASNSTGDDDRLLPVIATDRFGIKNLGGVINACLLYSAFSAANSALFVASRTLYGLGSSIQRDEKSAFLRLLASFGDVDGNGVPQRAIIGSIFFAWLPFLSLHDAPGTHSIQDILQSIGTTSCILVWASQALAFLRYHWWLRKHHTELKGQYRKFDRWTRADRLSWLEFAQPWLAWFSLVASLTILFVFASAGLWSSETNAREKLAVKALDQYLGPGLLLLMFVGLKVVKRRGWVRLGNWDELRETLNDLNELVMPSSTSTGDRQANGSLEPNGRVDGTEVYEMVNGTVHEM</sequence>
<dbReference type="PANTHER" id="PTHR43495:SF5">
    <property type="entry name" value="GAMMA-AMINOBUTYRIC ACID PERMEASE"/>
    <property type="match status" value="1"/>
</dbReference>